<evidence type="ECO:0000256" key="1">
    <source>
        <dbReference type="ARBA" id="ARBA00001964"/>
    </source>
</evidence>
<protein>
    <recommendedName>
        <fullName evidence="6">Dehydrogenase E1 component domain-containing protein</fullName>
    </recommendedName>
</protein>
<dbReference type="InterPro" id="IPR029061">
    <property type="entry name" value="THDP-binding"/>
</dbReference>
<evidence type="ECO:0000256" key="5">
    <source>
        <dbReference type="SAM" id="SignalP"/>
    </source>
</evidence>
<feature type="chain" id="PRO_5013370848" description="Dehydrogenase E1 component domain-containing protein" evidence="5">
    <location>
        <begin position="20"/>
        <end position="325"/>
    </location>
</feature>
<dbReference type="SUPFAM" id="SSF52518">
    <property type="entry name" value="Thiamin diphosphate-binding fold (THDP-binding)"/>
    <property type="match status" value="1"/>
</dbReference>
<dbReference type="Gene3D" id="3.40.50.970">
    <property type="match status" value="2"/>
</dbReference>
<evidence type="ECO:0000313" key="7">
    <source>
        <dbReference type="EMBL" id="OXB63525.1"/>
    </source>
</evidence>
<dbReference type="CDD" id="cd02000">
    <property type="entry name" value="TPP_E1_PDC_ADC_BCADC"/>
    <property type="match status" value="1"/>
</dbReference>
<dbReference type="PANTHER" id="PTHR11516">
    <property type="entry name" value="PYRUVATE DEHYDROGENASE E1 COMPONENT, ALPHA SUBUNIT BACTERIAL AND ORGANELLAR"/>
    <property type="match status" value="1"/>
</dbReference>
<dbReference type="STRING" id="9009.A0A226N7H8"/>
<evidence type="ECO:0000313" key="8">
    <source>
        <dbReference type="Proteomes" id="UP000198323"/>
    </source>
</evidence>
<dbReference type="OrthoDB" id="10256198at2759"/>
<sequence>MRKMLLAALSRVLQGPAAAAGRTASRVMVASRNYADFANEATFEIKPCDLHRLEEGPPTTAVLTREEGLHYYKTMQTIRRMELKSDQLYKQKIIRGFCHLYDGQEACCVGLEGAIKPTDHVITAYRAHGFTYARGVPVREILAELTGRKGGCVKGKGGSMHMYTKNFYGGNGIVGAQVPLGAGIALACKYFGKNEVCLTLYGDGAANQGQIFETYNMAALWKLPCIFICENNRYRTREEIQEVRSKSDPITLLKDRMINNNLASVEELKEIDVAVRKEIEEAAQFATTDPEPPLEELGNHIYFNEPPFEVRGPNQWIKYKSLSHS</sequence>
<proteinExistence type="predicted"/>
<dbReference type="GO" id="GO:0006086">
    <property type="term" value="P:pyruvate decarboxylation to acetyl-CoA"/>
    <property type="evidence" value="ECO:0007669"/>
    <property type="project" value="TreeGrafter"/>
</dbReference>
<feature type="domain" description="Dehydrogenase E1 component" evidence="6">
    <location>
        <begin position="74"/>
        <end position="234"/>
    </location>
</feature>
<accession>A0A226N7H8</accession>
<dbReference type="InterPro" id="IPR001017">
    <property type="entry name" value="DH_E1"/>
</dbReference>
<organism evidence="7 8">
    <name type="scientific">Callipepla squamata</name>
    <name type="common">Scaled quail</name>
    <dbReference type="NCBI Taxonomy" id="9009"/>
    <lineage>
        <taxon>Eukaryota</taxon>
        <taxon>Metazoa</taxon>
        <taxon>Chordata</taxon>
        <taxon>Craniata</taxon>
        <taxon>Vertebrata</taxon>
        <taxon>Euteleostomi</taxon>
        <taxon>Archelosauria</taxon>
        <taxon>Archosauria</taxon>
        <taxon>Dinosauria</taxon>
        <taxon>Saurischia</taxon>
        <taxon>Theropoda</taxon>
        <taxon>Coelurosauria</taxon>
        <taxon>Aves</taxon>
        <taxon>Neognathae</taxon>
        <taxon>Galloanserae</taxon>
        <taxon>Galliformes</taxon>
        <taxon>Odontophoridae</taxon>
        <taxon>Callipepla</taxon>
    </lineage>
</organism>
<dbReference type="GO" id="GO:0004739">
    <property type="term" value="F:pyruvate dehydrogenase (acetyl-transferring) activity"/>
    <property type="evidence" value="ECO:0007669"/>
    <property type="project" value="TreeGrafter"/>
</dbReference>
<dbReference type="AlphaFoldDB" id="A0A226N7H8"/>
<keyword evidence="2" id="KW-0809">Transit peptide</keyword>
<evidence type="ECO:0000259" key="6">
    <source>
        <dbReference type="Pfam" id="PF00676"/>
    </source>
</evidence>
<gene>
    <name evidence="7" type="ORF">ASZ78_006054</name>
</gene>
<dbReference type="EMBL" id="MCFN01000155">
    <property type="protein sequence ID" value="OXB63525.1"/>
    <property type="molecule type" value="Genomic_DNA"/>
</dbReference>
<comment type="cofactor">
    <cofactor evidence="1">
        <name>thiamine diphosphate</name>
        <dbReference type="ChEBI" id="CHEBI:58937"/>
    </cofactor>
</comment>
<name>A0A226N7H8_CALSU</name>
<feature type="signal peptide" evidence="5">
    <location>
        <begin position="1"/>
        <end position="19"/>
    </location>
</feature>
<evidence type="ECO:0000256" key="3">
    <source>
        <dbReference type="ARBA" id="ARBA00023002"/>
    </source>
</evidence>
<dbReference type="InterPro" id="IPR050642">
    <property type="entry name" value="PDH_E1_Alpha_Subunit"/>
</dbReference>
<keyword evidence="4" id="KW-0786">Thiamine pyrophosphate</keyword>
<dbReference type="Pfam" id="PF00676">
    <property type="entry name" value="E1_dh"/>
    <property type="match status" value="1"/>
</dbReference>
<reference evidence="7 8" key="1">
    <citation type="submission" date="2016-07" db="EMBL/GenBank/DDBJ databases">
        <title>Disparate Historic Effective Population Sizes Predicted by Modern Levels of Genome Diversity for the Scaled Quail (Callipepla squamata) and the Northern Bobwhite (Colinus virginianus): Inferences from First and Second Generation Draft Genome Assemblies for Sympatric New World Quail.</title>
        <authorList>
            <person name="Oldeschulte D.L."/>
            <person name="Halley Y.A."/>
            <person name="Bhattarai E.K."/>
            <person name="Brashear W.A."/>
            <person name="Hill J."/>
            <person name="Metz R.P."/>
            <person name="Johnson C.D."/>
            <person name="Rollins D."/>
            <person name="Peterson M.J."/>
            <person name="Bickhart D.M."/>
            <person name="Decker J.E."/>
            <person name="Seabury C.M."/>
        </authorList>
    </citation>
    <scope>NUCLEOTIDE SEQUENCE [LARGE SCALE GENOMIC DNA]</scope>
    <source>
        <strain evidence="7 8">Texas</strain>
        <tissue evidence="7">Leg muscle</tissue>
    </source>
</reference>
<keyword evidence="5" id="KW-0732">Signal</keyword>
<keyword evidence="3" id="KW-0560">Oxidoreductase</keyword>
<keyword evidence="8" id="KW-1185">Reference proteome</keyword>
<comment type="caution">
    <text evidence="7">The sequence shown here is derived from an EMBL/GenBank/DDBJ whole genome shotgun (WGS) entry which is preliminary data.</text>
</comment>
<dbReference type="Proteomes" id="UP000198323">
    <property type="component" value="Unassembled WGS sequence"/>
</dbReference>
<evidence type="ECO:0000256" key="2">
    <source>
        <dbReference type="ARBA" id="ARBA00022946"/>
    </source>
</evidence>
<dbReference type="PANTHER" id="PTHR11516:SF60">
    <property type="entry name" value="PYRUVATE DEHYDROGENASE E1 COMPONENT SUBUNIT ALPHA"/>
    <property type="match status" value="1"/>
</dbReference>
<evidence type="ECO:0000256" key="4">
    <source>
        <dbReference type="ARBA" id="ARBA00023052"/>
    </source>
</evidence>